<dbReference type="PANTHER" id="PTHR11851">
    <property type="entry name" value="METALLOPROTEASE"/>
    <property type="match status" value="1"/>
</dbReference>
<dbReference type="GO" id="GO:0004222">
    <property type="term" value="F:metalloendopeptidase activity"/>
    <property type="evidence" value="ECO:0007669"/>
    <property type="project" value="InterPro"/>
</dbReference>
<dbReference type="InterPro" id="IPR050361">
    <property type="entry name" value="MPP/UQCRC_Complex"/>
</dbReference>
<evidence type="ECO:0000259" key="6">
    <source>
        <dbReference type="Pfam" id="PF05193"/>
    </source>
</evidence>
<feature type="signal peptide" evidence="4">
    <location>
        <begin position="1"/>
        <end position="22"/>
    </location>
</feature>
<dbReference type="Gene3D" id="3.30.830.10">
    <property type="entry name" value="Metalloenzyme, LuxS/M16 peptidase-like"/>
    <property type="match status" value="4"/>
</dbReference>
<evidence type="ECO:0000313" key="8">
    <source>
        <dbReference type="Proteomes" id="UP000186513"/>
    </source>
</evidence>
<dbReference type="OrthoDB" id="9811314at2"/>
<name>A0A1K2H480_9NEIS</name>
<dbReference type="Proteomes" id="UP000186513">
    <property type="component" value="Unassembled WGS sequence"/>
</dbReference>
<feature type="domain" description="Peptidase M16 N-terminal" evidence="5">
    <location>
        <begin position="543"/>
        <end position="629"/>
    </location>
</feature>
<dbReference type="SUPFAM" id="SSF63411">
    <property type="entry name" value="LuxS/MPP-like metallohydrolase"/>
    <property type="match status" value="4"/>
</dbReference>
<keyword evidence="7" id="KW-0378">Hydrolase</keyword>
<evidence type="ECO:0000256" key="4">
    <source>
        <dbReference type="SAM" id="SignalP"/>
    </source>
</evidence>
<dbReference type="InterPro" id="IPR011765">
    <property type="entry name" value="Pept_M16_N"/>
</dbReference>
<dbReference type="STRING" id="1121279.SAMN02745887_00025"/>
<keyword evidence="4" id="KW-0732">Signal</keyword>
<evidence type="ECO:0000256" key="2">
    <source>
        <dbReference type="ARBA" id="ARBA00007261"/>
    </source>
</evidence>
<dbReference type="Pfam" id="PF00675">
    <property type="entry name" value="Peptidase_M16"/>
    <property type="match status" value="2"/>
</dbReference>
<dbReference type="GO" id="GO:0006508">
    <property type="term" value="P:proteolysis"/>
    <property type="evidence" value="ECO:0007669"/>
    <property type="project" value="UniProtKB-KW"/>
</dbReference>
<feature type="domain" description="Peptidase M16 C-terminal" evidence="6">
    <location>
        <begin position="207"/>
        <end position="384"/>
    </location>
</feature>
<dbReference type="GO" id="GO:0046872">
    <property type="term" value="F:metal ion binding"/>
    <property type="evidence" value="ECO:0007669"/>
    <property type="project" value="InterPro"/>
</dbReference>
<gene>
    <name evidence="7" type="ORF">SAMN02745887_00025</name>
</gene>
<comment type="cofactor">
    <cofactor evidence="1">
        <name>Zn(2+)</name>
        <dbReference type="ChEBI" id="CHEBI:29105"/>
    </cofactor>
</comment>
<dbReference type="InterPro" id="IPR001431">
    <property type="entry name" value="Pept_M16_Zn_BS"/>
</dbReference>
<dbReference type="RefSeq" id="WP_072426593.1">
    <property type="nucleotide sequence ID" value="NZ_FPKR01000001.1"/>
</dbReference>
<evidence type="ECO:0000313" key="7">
    <source>
        <dbReference type="EMBL" id="SFZ70056.1"/>
    </source>
</evidence>
<reference evidence="7 8" key="1">
    <citation type="submission" date="2016-11" db="EMBL/GenBank/DDBJ databases">
        <authorList>
            <person name="Jaros S."/>
            <person name="Januszkiewicz K."/>
            <person name="Wedrychowicz H."/>
        </authorList>
    </citation>
    <scope>NUCLEOTIDE SEQUENCE [LARGE SCALE GENOMIC DNA]</scope>
    <source>
        <strain evidence="7 8">DSM 18899</strain>
    </source>
</reference>
<evidence type="ECO:0000256" key="1">
    <source>
        <dbReference type="ARBA" id="ARBA00001947"/>
    </source>
</evidence>
<evidence type="ECO:0000259" key="5">
    <source>
        <dbReference type="Pfam" id="PF00675"/>
    </source>
</evidence>
<feature type="chain" id="PRO_5013380897" evidence="4">
    <location>
        <begin position="23"/>
        <end position="918"/>
    </location>
</feature>
<feature type="domain" description="Peptidase M16 N-terminal" evidence="5">
    <location>
        <begin position="51"/>
        <end position="200"/>
    </location>
</feature>
<accession>A0A1K2H480</accession>
<sequence>MRILPLSLVLAVSLGFSLPVLAADAAPLPASVQAGPSVEGITEYRLPNGLRVLLAPDASKPTTTVNITYLVGSRHENYGETGMAHLLEHLVFKGTDKLPGKTIVQEFAKRGMRFNGTTWFDRTNYYETFAASEENLDWALMMEADRMVNSHIARTDLDTEFSVVRNEMEMGENSPANILMQQMAASAYQWHNYGKSTIGARTDVENVKIENLQAFYRLHYQPDNAVLTITGKFDPARTLAKVAEYFGPIPKPSRVLPATYTRDPAQDGAREVSVNRVGDTQIVAVQYHVAPASHPDAVAMSLLTQILGDTPTGRLHKALVEKKLAAGVDAGVFELREPGYVLFMAQLNKTQSRDAARKALLGVLEGLGKQPISAAELQRAKTALLNNFDKTLSDPVAFGVSLSEAIAAGDWRLLFLQRDQIEATTLADVQRVAGNYLRESNRTLGQFIPTDKPQRTEIPAAPELDKVLAGYQGRAALAAGETFDPSPANIEARTERLTLKNGMQLALLPKQTRGNTVSGVLKLRMGDEKSLFKRSTVMELSAEMLLRGAGKLNRQQLADQLEQLKAKVEIEHSGQTLSVQFETRRQQLPQLLALLRSVLREPTFPAAEFDTLRTEALTALEDQMRQPEALGQLALARHDNPYPKGDLRYSASFEEQIAELKAVKLSELKSFQQRFYGAQNAQLALVGDFDAPAAKAQLAQLFGDWRAREAYARVAEPFQPVKPATLSLETPDKANAAYFGGLPVQLLDSSADYPALALAARVLGGGALKNRLMDRLRQKEGISYGAGSWLQVGGLDDGGSLGLYAIYAPSNRLRVENAVREEVAKLVEAGISQQELDEARSGLLQAATIARSQDGSLASSLSNQLFLQRTMRFTAEQEARVQAVTLEQVNAVIKRYIDPSKLVHVYAGDFAQAKPAAQ</sequence>
<dbReference type="PROSITE" id="PS00143">
    <property type="entry name" value="INSULINASE"/>
    <property type="match status" value="1"/>
</dbReference>
<dbReference type="Pfam" id="PF05193">
    <property type="entry name" value="Peptidase_M16_C"/>
    <property type="match status" value="2"/>
</dbReference>
<dbReference type="AlphaFoldDB" id="A0A1K2H480"/>
<protein>
    <submittedName>
        <fullName evidence="7">Zinc protease</fullName>
    </submittedName>
</protein>
<organism evidence="7 8">
    <name type="scientific">Chitinimonas taiwanensis DSM 18899</name>
    <dbReference type="NCBI Taxonomy" id="1121279"/>
    <lineage>
        <taxon>Bacteria</taxon>
        <taxon>Pseudomonadati</taxon>
        <taxon>Pseudomonadota</taxon>
        <taxon>Betaproteobacteria</taxon>
        <taxon>Neisseriales</taxon>
        <taxon>Chitinibacteraceae</taxon>
        <taxon>Chitinimonas</taxon>
    </lineage>
</organism>
<dbReference type="PANTHER" id="PTHR11851:SF49">
    <property type="entry name" value="MITOCHONDRIAL-PROCESSING PEPTIDASE SUBUNIT ALPHA"/>
    <property type="match status" value="1"/>
</dbReference>
<feature type="domain" description="Peptidase M16 C-terminal" evidence="6">
    <location>
        <begin position="664"/>
        <end position="843"/>
    </location>
</feature>
<dbReference type="InterPro" id="IPR007863">
    <property type="entry name" value="Peptidase_M16_C"/>
</dbReference>
<evidence type="ECO:0000256" key="3">
    <source>
        <dbReference type="RuleBase" id="RU004447"/>
    </source>
</evidence>
<dbReference type="InterPro" id="IPR011249">
    <property type="entry name" value="Metalloenz_LuxS/M16"/>
</dbReference>
<comment type="similarity">
    <text evidence="2 3">Belongs to the peptidase M16 family.</text>
</comment>
<keyword evidence="7" id="KW-0645">Protease</keyword>
<proteinExistence type="inferred from homology"/>
<dbReference type="EMBL" id="FPKR01000001">
    <property type="protein sequence ID" value="SFZ70056.1"/>
    <property type="molecule type" value="Genomic_DNA"/>
</dbReference>
<keyword evidence="8" id="KW-1185">Reference proteome</keyword>